<keyword evidence="4" id="KW-1185">Reference proteome</keyword>
<dbReference type="PANTHER" id="PTHR31625">
    <property type="match status" value="1"/>
</dbReference>
<name>A0AAW1W309_RUBAR</name>
<dbReference type="Pfam" id="PF02458">
    <property type="entry name" value="Transferase"/>
    <property type="match status" value="1"/>
</dbReference>
<comment type="caution">
    <text evidence="3">The sequence shown here is derived from an EMBL/GenBank/DDBJ whole genome shotgun (WGS) entry which is preliminary data.</text>
</comment>
<organism evidence="3 4">
    <name type="scientific">Rubus argutus</name>
    <name type="common">Southern blackberry</name>
    <dbReference type="NCBI Taxonomy" id="59490"/>
    <lineage>
        <taxon>Eukaryota</taxon>
        <taxon>Viridiplantae</taxon>
        <taxon>Streptophyta</taxon>
        <taxon>Embryophyta</taxon>
        <taxon>Tracheophyta</taxon>
        <taxon>Spermatophyta</taxon>
        <taxon>Magnoliopsida</taxon>
        <taxon>eudicotyledons</taxon>
        <taxon>Gunneridae</taxon>
        <taxon>Pentapetalae</taxon>
        <taxon>rosids</taxon>
        <taxon>fabids</taxon>
        <taxon>Rosales</taxon>
        <taxon>Rosaceae</taxon>
        <taxon>Rosoideae</taxon>
        <taxon>Rosoideae incertae sedis</taxon>
        <taxon>Rubus</taxon>
    </lineage>
</organism>
<dbReference type="AlphaFoldDB" id="A0AAW1W309"/>
<protein>
    <submittedName>
        <fullName evidence="3">Uncharacterized protein</fullName>
    </submittedName>
</protein>
<evidence type="ECO:0000313" key="3">
    <source>
        <dbReference type="EMBL" id="KAK9913120.1"/>
    </source>
</evidence>
<reference evidence="3 4" key="1">
    <citation type="journal article" date="2023" name="G3 (Bethesda)">
        <title>A chromosome-length genome assembly and annotation of blackberry (Rubus argutus, cv. 'Hillquist').</title>
        <authorList>
            <person name="Bruna T."/>
            <person name="Aryal R."/>
            <person name="Dudchenko O."/>
            <person name="Sargent D.J."/>
            <person name="Mead D."/>
            <person name="Buti M."/>
            <person name="Cavallini A."/>
            <person name="Hytonen T."/>
            <person name="Andres J."/>
            <person name="Pham M."/>
            <person name="Weisz D."/>
            <person name="Mascagni F."/>
            <person name="Usai G."/>
            <person name="Natali L."/>
            <person name="Bassil N."/>
            <person name="Fernandez G.E."/>
            <person name="Lomsadze A."/>
            <person name="Armour M."/>
            <person name="Olukolu B."/>
            <person name="Poorten T."/>
            <person name="Britton C."/>
            <person name="Davik J."/>
            <person name="Ashrafi H."/>
            <person name="Aiden E.L."/>
            <person name="Borodovsky M."/>
            <person name="Worthington M."/>
        </authorList>
    </citation>
    <scope>NUCLEOTIDE SEQUENCE [LARGE SCALE GENOMIC DNA]</scope>
    <source>
        <strain evidence="3">PI 553951</strain>
    </source>
</reference>
<evidence type="ECO:0000313" key="4">
    <source>
        <dbReference type="Proteomes" id="UP001457282"/>
    </source>
</evidence>
<accession>A0AAW1W309</accession>
<dbReference type="GO" id="GO:0016747">
    <property type="term" value="F:acyltransferase activity, transferring groups other than amino-acyl groups"/>
    <property type="evidence" value="ECO:0007669"/>
    <property type="project" value="UniProtKB-ARBA"/>
</dbReference>
<gene>
    <name evidence="3" type="ORF">M0R45_036944</name>
</gene>
<evidence type="ECO:0000256" key="1">
    <source>
        <dbReference type="ARBA" id="ARBA00022679"/>
    </source>
</evidence>
<evidence type="ECO:0000256" key="2">
    <source>
        <dbReference type="ARBA" id="ARBA00023315"/>
    </source>
</evidence>
<keyword evidence="2" id="KW-0012">Acyltransferase</keyword>
<dbReference type="EMBL" id="JBEDUW010000007">
    <property type="protein sequence ID" value="KAK9913120.1"/>
    <property type="molecule type" value="Genomic_DNA"/>
</dbReference>
<dbReference type="InterPro" id="IPR051504">
    <property type="entry name" value="Plant_metabolite_acyltrans"/>
</dbReference>
<sequence length="91" mass="10549">MAKLSKLKVIEQCQVSPLPKSSFPQTSYHLHLTFLDIPWLFFSPSQPLFFYEFPYPSSHFTSITLPNLKHSLSLTLQHFYPFAGIVLVVDY</sequence>
<dbReference type="InterPro" id="IPR023213">
    <property type="entry name" value="CAT-like_dom_sf"/>
</dbReference>
<dbReference type="Proteomes" id="UP001457282">
    <property type="component" value="Unassembled WGS sequence"/>
</dbReference>
<proteinExistence type="predicted"/>
<dbReference type="Gene3D" id="3.30.559.10">
    <property type="entry name" value="Chloramphenicol acetyltransferase-like domain"/>
    <property type="match status" value="1"/>
</dbReference>
<keyword evidence="1" id="KW-0808">Transferase</keyword>